<protein>
    <submittedName>
        <fullName evidence="2">Bifunctional translation initiation inhibitor</fullName>
    </submittedName>
</protein>
<dbReference type="PANTHER" id="PTHR43760">
    <property type="entry name" value="ENDORIBONUCLEASE-RELATED"/>
    <property type="match status" value="1"/>
</dbReference>
<dbReference type="Proteomes" id="UP000626220">
    <property type="component" value="Unassembled WGS sequence"/>
</dbReference>
<proteinExistence type="predicted"/>
<dbReference type="InterPro" id="IPR035959">
    <property type="entry name" value="RutC-like_sf"/>
</dbReference>
<dbReference type="SUPFAM" id="SSF55298">
    <property type="entry name" value="YjgF-like"/>
    <property type="match status" value="1"/>
</dbReference>
<dbReference type="Gene3D" id="3.30.1330.40">
    <property type="entry name" value="RutC-like"/>
    <property type="match status" value="1"/>
</dbReference>
<keyword evidence="3" id="KW-1185">Reference proteome</keyword>
<gene>
    <name evidence="2" type="primary">tdcF</name>
    <name evidence="2" type="ORF">GCM10017056_48590</name>
</gene>
<dbReference type="PANTHER" id="PTHR43760:SF1">
    <property type="entry name" value="ENDORIBONUCLEASE L-PSP_CHORISMATE MUTASE-LIKE DOMAIN-CONTAINING PROTEIN"/>
    <property type="match status" value="1"/>
</dbReference>
<dbReference type="EMBL" id="BNCJ01000030">
    <property type="protein sequence ID" value="GHF71957.1"/>
    <property type="molecule type" value="Genomic_DNA"/>
</dbReference>
<dbReference type="AlphaFoldDB" id="A0A8J3H394"/>
<evidence type="ECO:0000313" key="3">
    <source>
        <dbReference type="Proteomes" id="UP000626220"/>
    </source>
</evidence>
<comment type="caution">
    <text evidence="2">The sequence shown here is derived from an EMBL/GenBank/DDBJ whole genome shotgun (WGS) entry which is preliminary data.</text>
</comment>
<name>A0A8J3H394_9RHOB</name>
<dbReference type="CDD" id="cd02199">
    <property type="entry name" value="YjgF_YER057c_UK114_like_1"/>
    <property type="match status" value="1"/>
</dbReference>
<dbReference type="RefSeq" id="WP_189682731.1">
    <property type="nucleotide sequence ID" value="NZ_BNCJ01000030.1"/>
</dbReference>
<evidence type="ECO:0000259" key="1">
    <source>
        <dbReference type="Pfam" id="PF14588"/>
    </source>
</evidence>
<reference evidence="2" key="1">
    <citation type="journal article" date="2014" name="Int. J. Syst. Evol. Microbiol.">
        <title>Complete genome sequence of Corynebacterium casei LMG S-19264T (=DSM 44701T), isolated from a smear-ripened cheese.</title>
        <authorList>
            <consortium name="US DOE Joint Genome Institute (JGI-PGF)"/>
            <person name="Walter F."/>
            <person name="Albersmeier A."/>
            <person name="Kalinowski J."/>
            <person name="Ruckert C."/>
        </authorList>
    </citation>
    <scope>NUCLEOTIDE SEQUENCE</scope>
    <source>
        <strain evidence="2">KCTC 42650</strain>
    </source>
</reference>
<feature type="domain" description="Endoribonuclease L-PSP/chorismate mutase-like" evidence="1">
    <location>
        <begin position="17"/>
        <end position="141"/>
    </location>
</feature>
<dbReference type="Pfam" id="PF14588">
    <property type="entry name" value="YjgF_endoribonc"/>
    <property type="match status" value="1"/>
</dbReference>
<dbReference type="InterPro" id="IPR013813">
    <property type="entry name" value="Endoribo_LPSP/chorism_mut-like"/>
</dbReference>
<organism evidence="2 3">
    <name type="scientific">Seohaeicola zhoushanensis</name>
    <dbReference type="NCBI Taxonomy" id="1569283"/>
    <lineage>
        <taxon>Bacteria</taxon>
        <taxon>Pseudomonadati</taxon>
        <taxon>Pseudomonadota</taxon>
        <taxon>Alphaproteobacteria</taxon>
        <taxon>Rhodobacterales</taxon>
        <taxon>Roseobacteraceae</taxon>
        <taxon>Seohaeicola</taxon>
    </lineage>
</organism>
<accession>A0A8J3H394</accession>
<evidence type="ECO:0000313" key="2">
    <source>
        <dbReference type="EMBL" id="GHF71957.1"/>
    </source>
</evidence>
<sequence>MNEAFELPAPIGTNYEYILASRHDCLVMVAGQIAKVGDNALHATGRCGEDVDLQTACKNAEIAAGQVMAWLSEQCGPGERIERILRMTAHIAVGDQPFDISTVADAASRLFISALGETGRHPRSVIGVSRLPRNAPVLLEVTAVLGPLNSS</sequence>
<reference evidence="2" key="2">
    <citation type="submission" date="2020-09" db="EMBL/GenBank/DDBJ databases">
        <authorList>
            <person name="Sun Q."/>
            <person name="Kim S."/>
        </authorList>
    </citation>
    <scope>NUCLEOTIDE SEQUENCE</scope>
    <source>
        <strain evidence="2">KCTC 42650</strain>
    </source>
</reference>